<dbReference type="Proteomes" id="UP000069697">
    <property type="component" value="Unassembled WGS sequence"/>
</dbReference>
<evidence type="ECO:0000313" key="2">
    <source>
        <dbReference type="Proteomes" id="UP000069697"/>
    </source>
</evidence>
<accession>A0A117I0X3</accession>
<reference evidence="2" key="2">
    <citation type="submission" date="2016-01" db="EMBL/GenBank/DDBJ databases">
        <title>Draft Genome Sequence of Paenibacillus amylolyticus Heshi-A3 that Was Isolated from Fermented Rice Bran with Aging Salted Mackerel, Which Was Named Heshiko as Traditional Fermented Seafood in Japan.</title>
        <authorList>
            <person name="Akuzawa S."/>
            <person name="Nakagawa J."/>
            <person name="Kanekatsu T."/>
            <person name="Kubota E."/>
            <person name="Ohtake R."/>
            <person name="Suzuki T."/>
            <person name="Kanesaki Y."/>
        </authorList>
    </citation>
    <scope>NUCLEOTIDE SEQUENCE [LARGE SCALE GENOMIC DNA]</scope>
    <source>
        <strain evidence="2">Heshi-A3</strain>
    </source>
</reference>
<evidence type="ECO:0000313" key="1">
    <source>
        <dbReference type="EMBL" id="GAS81290.1"/>
    </source>
</evidence>
<comment type="caution">
    <text evidence="1">The sequence shown here is derived from an EMBL/GenBank/DDBJ whole genome shotgun (WGS) entry which is preliminary data.</text>
</comment>
<reference evidence="1 2" key="1">
    <citation type="journal article" date="2016" name="Genome Announc.">
        <title>Draft Genome Sequence of Paenibacillus amylolyticus Heshi-A3, Isolated from Fermented Rice Bran in a Japanese Fermented Seafood Dish.</title>
        <authorList>
            <person name="Akuzawa S."/>
            <person name="Nagaoka J."/>
            <person name="Kanekatsu M."/>
            <person name="Kubota E."/>
            <person name="Ohtake R."/>
            <person name="Suzuki T."/>
            <person name="Kanesaki Y."/>
        </authorList>
    </citation>
    <scope>NUCLEOTIDE SEQUENCE [LARGE SCALE GENOMIC DNA]</scope>
    <source>
        <strain evidence="1 2">Heshi-A3</strain>
    </source>
</reference>
<dbReference type="AlphaFoldDB" id="A0A117I0X3"/>
<proteinExistence type="predicted"/>
<dbReference type="EMBL" id="BCNV01000001">
    <property type="protein sequence ID" value="GAS81290.1"/>
    <property type="molecule type" value="Genomic_DNA"/>
</dbReference>
<organism evidence="1 2">
    <name type="scientific">Paenibacillus amylolyticus</name>
    <dbReference type="NCBI Taxonomy" id="1451"/>
    <lineage>
        <taxon>Bacteria</taxon>
        <taxon>Bacillati</taxon>
        <taxon>Bacillota</taxon>
        <taxon>Bacilli</taxon>
        <taxon>Bacillales</taxon>
        <taxon>Paenibacillaceae</taxon>
        <taxon>Paenibacillus</taxon>
    </lineage>
</organism>
<gene>
    <name evidence="1" type="ORF">PAHA3_1364</name>
</gene>
<protein>
    <submittedName>
        <fullName evidence="1">Uncharacterized protein</fullName>
    </submittedName>
</protein>
<sequence>MLTLTMNKPMQLLERLVLTYFSVAFTKKQDNEHKMQKRMSLTERL</sequence>
<name>A0A117I0X3_PAEAM</name>